<name>A0A6I1MQ06_9CLOT</name>
<evidence type="ECO:0000313" key="3">
    <source>
        <dbReference type="Proteomes" id="UP000430345"/>
    </source>
</evidence>
<feature type="transmembrane region" description="Helical" evidence="1">
    <location>
        <begin position="144"/>
        <end position="172"/>
    </location>
</feature>
<dbReference type="EMBL" id="WHJC01000369">
    <property type="protein sequence ID" value="MPQ44950.1"/>
    <property type="molecule type" value="Genomic_DNA"/>
</dbReference>
<protein>
    <recommendedName>
        <fullName evidence="4">ECF transporter S component</fullName>
    </recommendedName>
</protein>
<proteinExistence type="predicted"/>
<keyword evidence="1" id="KW-0472">Membrane</keyword>
<keyword evidence="1" id="KW-0812">Transmembrane</keyword>
<dbReference type="Proteomes" id="UP000430345">
    <property type="component" value="Unassembled WGS sequence"/>
</dbReference>
<dbReference type="AlphaFoldDB" id="A0A6I1MQ06"/>
<comment type="caution">
    <text evidence="2">The sequence shown here is derived from an EMBL/GenBank/DDBJ whole genome shotgun (WGS) entry which is preliminary data.</text>
</comment>
<evidence type="ECO:0008006" key="4">
    <source>
        <dbReference type="Google" id="ProtNLM"/>
    </source>
</evidence>
<reference evidence="2 3" key="1">
    <citation type="submission" date="2019-10" db="EMBL/GenBank/DDBJ databases">
        <title>The Genome Sequence of Clostridium tarantellae Isolated from Fish Brain.</title>
        <authorList>
            <person name="Bano L."/>
            <person name="Kiel M."/>
            <person name="Sales G."/>
            <person name="Doxey A.C."/>
            <person name="Mansfield M.J."/>
            <person name="Schiavone M."/>
            <person name="Rossetto O."/>
            <person name="Pirazzini M."/>
            <person name="Dobrindt U."/>
            <person name="Montecucco C."/>
        </authorList>
    </citation>
    <scope>NUCLEOTIDE SEQUENCE [LARGE SCALE GENOMIC DNA]</scope>
    <source>
        <strain evidence="2 3">DSM 3997</strain>
    </source>
</reference>
<keyword evidence="3" id="KW-1185">Reference proteome</keyword>
<evidence type="ECO:0000313" key="2">
    <source>
        <dbReference type="EMBL" id="MPQ44950.1"/>
    </source>
</evidence>
<keyword evidence="1" id="KW-1133">Transmembrane helix</keyword>
<dbReference type="RefSeq" id="WP_152891843.1">
    <property type="nucleotide sequence ID" value="NZ_WHJC01000369.1"/>
</dbReference>
<feature type="transmembrane region" description="Helical" evidence="1">
    <location>
        <begin position="6"/>
        <end position="26"/>
    </location>
</feature>
<gene>
    <name evidence="2" type="ORF">GBZ86_14565</name>
</gene>
<dbReference type="Gene3D" id="1.10.1760.20">
    <property type="match status" value="1"/>
</dbReference>
<sequence length="190" mass="20843">MKKKISVKAIVTAALLCAIGIIIPMFSPIKIILEPASFTLASHVPIFIAMFISPATAIFVSIGTTLGFLLGGFPLVVVLRALSHVGFASIGALYLERHEGTIKTFKSSMIYAVIISIIHGVAELLIVLPFYFGASLSQEYYQKGFFNSVIILVGFGAFIHSIFDYGLAVYIWKAIPKRLINKENRELFIN</sequence>
<dbReference type="OrthoDB" id="1631895at2"/>
<organism evidence="2 3">
    <name type="scientific">Clostridium tarantellae</name>
    <dbReference type="NCBI Taxonomy" id="39493"/>
    <lineage>
        <taxon>Bacteria</taxon>
        <taxon>Bacillati</taxon>
        <taxon>Bacillota</taxon>
        <taxon>Clostridia</taxon>
        <taxon>Eubacteriales</taxon>
        <taxon>Clostridiaceae</taxon>
        <taxon>Clostridium</taxon>
    </lineage>
</organism>
<feature type="transmembrane region" description="Helical" evidence="1">
    <location>
        <begin position="108"/>
        <end position="132"/>
    </location>
</feature>
<feature type="transmembrane region" description="Helical" evidence="1">
    <location>
        <begin position="68"/>
        <end position="96"/>
    </location>
</feature>
<feature type="transmembrane region" description="Helical" evidence="1">
    <location>
        <begin position="38"/>
        <end position="62"/>
    </location>
</feature>
<accession>A0A6I1MQ06</accession>
<evidence type="ECO:0000256" key="1">
    <source>
        <dbReference type="SAM" id="Phobius"/>
    </source>
</evidence>